<keyword evidence="2" id="KW-1185">Reference proteome</keyword>
<sequence length="88" mass="9940">MLFEKYDVNSTRRTCSSPFFARLFTPSDDATAFMTDPKFITWSPVCHNDVTFLVGPDGVPVRRHSRRFLTIDIEPDIEALLSQGPSCA</sequence>
<proteinExistence type="predicted"/>
<dbReference type="SUPFAM" id="SSF52833">
    <property type="entry name" value="Thioredoxin-like"/>
    <property type="match status" value="1"/>
</dbReference>
<accession>A0A5N4DQR7</accession>
<keyword evidence="1" id="KW-0560">Oxidoreductase</keyword>
<protein>
    <submittedName>
        <fullName evidence="1">Glutathione peroxidase 1</fullName>
    </submittedName>
</protein>
<keyword evidence="1" id="KW-0575">Peroxidase</keyword>
<organism evidence="1 2">
    <name type="scientific">Camelus dromedarius</name>
    <name type="common">Dromedary</name>
    <name type="synonym">Arabian camel</name>
    <dbReference type="NCBI Taxonomy" id="9838"/>
    <lineage>
        <taxon>Eukaryota</taxon>
        <taxon>Metazoa</taxon>
        <taxon>Chordata</taxon>
        <taxon>Craniata</taxon>
        <taxon>Vertebrata</taxon>
        <taxon>Euteleostomi</taxon>
        <taxon>Mammalia</taxon>
        <taxon>Eutheria</taxon>
        <taxon>Laurasiatheria</taxon>
        <taxon>Artiodactyla</taxon>
        <taxon>Tylopoda</taxon>
        <taxon>Camelidae</taxon>
        <taxon>Camelus</taxon>
    </lineage>
</organism>
<dbReference type="AlphaFoldDB" id="A0A5N4DQR7"/>
<dbReference type="EMBL" id="JWIN03000009">
    <property type="protein sequence ID" value="KAB1273451.1"/>
    <property type="molecule type" value="Genomic_DNA"/>
</dbReference>
<evidence type="ECO:0000313" key="1">
    <source>
        <dbReference type="EMBL" id="KAB1273451.1"/>
    </source>
</evidence>
<gene>
    <name evidence="1" type="ORF">Cadr_000011505</name>
</gene>
<dbReference type="Gene3D" id="3.40.30.10">
    <property type="entry name" value="Glutaredoxin"/>
    <property type="match status" value="1"/>
</dbReference>
<reference evidence="1 2" key="1">
    <citation type="journal article" date="2019" name="Mol. Ecol. Resour.">
        <title>Improving Illumina assemblies with Hi-C and long reads: an example with the North African dromedary.</title>
        <authorList>
            <person name="Elbers J.P."/>
            <person name="Rogers M.F."/>
            <person name="Perelman P.L."/>
            <person name="Proskuryakova A.A."/>
            <person name="Serdyukova N.A."/>
            <person name="Johnson W.E."/>
            <person name="Horin P."/>
            <person name="Corander J."/>
            <person name="Murphy D."/>
            <person name="Burger P.A."/>
        </authorList>
    </citation>
    <scope>NUCLEOTIDE SEQUENCE [LARGE SCALE GENOMIC DNA]</scope>
    <source>
        <strain evidence="1">Drom800</strain>
        <tissue evidence="1">Blood</tissue>
    </source>
</reference>
<dbReference type="Proteomes" id="UP000299084">
    <property type="component" value="Unassembled WGS sequence"/>
</dbReference>
<dbReference type="GO" id="GO:0004601">
    <property type="term" value="F:peroxidase activity"/>
    <property type="evidence" value="ECO:0007669"/>
    <property type="project" value="UniProtKB-KW"/>
</dbReference>
<name>A0A5N4DQR7_CAMDR</name>
<dbReference type="InterPro" id="IPR036249">
    <property type="entry name" value="Thioredoxin-like_sf"/>
</dbReference>
<evidence type="ECO:0000313" key="2">
    <source>
        <dbReference type="Proteomes" id="UP000299084"/>
    </source>
</evidence>
<comment type="caution">
    <text evidence="1">The sequence shown here is derived from an EMBL/GenBank/DDBJ whole genome shotgun (WGS) entry which is preliminary data.</text>
</comment>